<comment type="caution">
    <text evidence="2">The sequence shown here is derived from an EMBL/GenBank/DDBJ whole genome shotgun (WGS) entry which is preliminary data.</text>
</comment>
<dbReference type="STRING" id="4795.A0A225WDT3"/>
<dbReference type="InterPro" id="IPR043502">
    <property type="entry name" value="DNA/RNA_pol_sf"/>
</dbReference>
<feature type="domain" description="Reverse transcriptase/retrotransposon-derived protein RNase H-like" evidence="1">
    <location>
        <begin position="130"/>
        <end position="183"/>
    </location>
</feature>
<dbReference type="PANTHER" id="PTHR33064:SF37">
    <property type="entry name" value="RIBONUCLEASE H"/>
    <property type="match status" value="1"/>
</dbReference>
<protein>
    <recommendedName>
        <fullName evidence="1">Reverse transcriptase/retrotransposon-derived protein RNase H-like domain-containing protein</fullName>
    </recommendedName>
</protein>
<dbReference type="EMBL" id="NBNE01001034">
    <property type="protein sequence ID" value="OWZ15896.1"/>
    <property type="molecule type" value="Genomic_DNA"/>
</dbReference>
<dbReference type="Proteomes" id="UP000198211">
    <property type="component" value="Unassembled WGS sequence"/>
</dbReference>
<dbReference type="Pfam" id="PF17919">
    <property type="entry name" value="RT_RNaseH_2"/>
    <property type="match status" value="1"/>
</dbReference>
<dbReference type="SUPFAM" id="SSF56672">
    <property type="entry name" value="DNA/RNA polymerases"/>
    <property type="match status" value="1"/>
</dbReference>
<proteinExistence type="predicted"/>
<evidence type="ECO:0000313" key="3">
    <source>
        <dbReference type="Proteomes" id="UP000198211"/>
    </source>
</evidence>
<name>A0A225WDT3_9STRA</name>
<dbReference type="AlphaFoldDB" id="A0A225WDT3"/>
<sequence>MRLLFGIFDFAVVYLDDLCIFSRMESKHLAHGQRLNARLSKNHFGCTSVDFLGYTVSGGGLRVDGRKARTIETWPVPASAKNLQKILGLCGYYRHFIGEFADIVLPLSNLLKKDAAWSSTRLPTSESSATATLVLSLLDHEKCFVVTTYASGYSCGAILSLVHDGVDHPVTFLSKKLSRHEVN</sequence>
<reference evidence="3" key="1">
    <citation type="submission" date="2017-03" db="EMBL/GenBank/DDBJ databases">
        <title>Phytopthora megakarya and P. palmivora, two closely related causual agents of cacao black pod achieved similar genome size and gene model numbers by different mechanisms.</title>
        <authorList>
            <person name="Ali S."/>
            <person name="Shao J."/>
            <person name="Larry D.J."/>
            <person name="Kronmiller B."/>
            <person name="Shen D."/>
            <person name="Strem M.D."/>
            <person name="Melnick R.L."/>
            <person name="Guiltinan M.J."/>
            <person name="Tyler B.M."/>
            <person name="Meinhardt L.W."/>
            <person name="Bailey B.A."/>
        </authorList>
    </citation>
    <scope>NUCLEOTIDE SEQUENCE [LARGE SCALE GENOMIC DNA]</scope>
    <source>
        <strain evidence="3">zdho120</strain>
    </source>
</reference>
<dbReference type="PANTHER" id="PTHR33064">
    <property type="entry name" value="POL PROTEIN"/>
    <property type="match status" value="1"/>
</dbReference>
<gene>
    <name evidence="2" type="ORF">PHMEG_00010390</name>
</gene>
<dbReference type="InterPro" id="IPR043128">
    <property type="entry name" value="Rev_trsase/Diguanyl_cyclase"/>
</dbReference>
<dbReference type="InterPro" id="IPR051320">
    <property type="entry name" value="Viral_Replic_Matur_Polypro"/>
</dbReference>
<evidence type="ECO:0000313" key="2">
    <source>
        <dbReference type="EMBL" id="OWZ15896.1"/>
    </source>
</evidence>
<dbReference type="Gene3D" id="3.30.70.270">
    <property type="match status" value="2"/>
</dbReference>
<accession>A0A225WDT3</accession>
<evidence type="ECO:0000259" key="1">
    <source>
        <dbReference type="Pfam" id="PF17919"/>
    </source>
</evidence>
<keyword evidence="3" id="KW-1185">Reference proteome</keyword>
<dbReference type="OrthoDB" id="161383at2759"/>
<dbReference type="InterPro" id="IPR041577">
    <property type="entry name" value="RT_RNaseH_2"/>
</dbReference>
<organism evidence="2 3">
    <name type="scientific">Phytophthora megakarya</name>
    <dbReference type="NCBI Taxonomy" id="4795"/>
    <lineage>
        <taxon>Eukaryota</taxon>
        <taxon>Sar</taxon>
        <taxon>Stramenopiles</taxon>
        <taxon>Oomycota</taxon>
        <taxon>Peronosporomycetes</taxon>
        <taxon>Peronosporales</taxon>
        <taxon>Peronosporaceae</taxon>
        <taxon>Phytophthora</taxon>
    </lineage>
</organism>